<dbReference type="Pfam" id="PF07715">
    <property type="entry name" value="Plug"/>
    <property type="match status" value="1"/>
</dbReference>
<dbReference type="Gene3D" id="2.170.130.10">
    <property type="entry name" value="TonB-dependent receptor, plug domain"/>
    <property type="match status" value="1"/>
</dbReference>
<comment type="similarity">
    <text evidence="2 10 11">Belongs to the TonB-dependent receptor family.</text>
</comment>
<evidence type="ECO:0000256" key="10">
    <source>
        <dbReference type="PROSITE-ProRule" id="PRU01360"/>
    </source>
</evidence>
<keyword evidence="9 10" id="KW-0998">Cell outer membrane</keyword>
<name>A0A1G7PDY9_9GAMM</name>
<dbReference type="InterPro" id="IPR039426">
    <property type="entry name" value="TonB-dep_rcpt-like"/>
</dbReference>
<dbReference type="Gene3D" id="2.40.170.20">
    <property type="entry name" value="TonB-dependent receptor, beta-barrel domain"/>
    <property type="match status" value="1"/>
</dbReference>
<keyword evidence="5 10" id="KW-0812">Transmembrane</keyword>
<dbReference type="RefSeq" id="WP_074682343.1">
    <property type="nucleotide sequence ID" value="NZ_CBCSET010000002.1"/>
</dbReference>
<feature type="chain" id="PRO_5010384041" evidence="12">
    <location>
        <begin position="29"/>
        <end position="714"/>
    </location>
</feature>
<dbReference type="Proteomes" id="UP000182413">
    <property type="component" value="Unassembled WGS sequence"/>
</dbReference>
<accession>A0A1G7PDY9</accession>
<dbReference type="SUPFAM" id="SSF56935">
    <property type="entry name" value="Porins"/>
    <property type="match status" value="1"/>
</dbReference>
<evidence type="ECO:0000256" key="6">
    <source>
        <dbReference type="ARBA" id="ARBA00023077"/>
    </source>
</evidence>
<dbReference type="InterPro" id="IPR012910">
    <property type="entry name" value="Plug_dom"/>
</dbReference>
<evidence type="ECO:0000259" key="13">
    <source>
        <dbReference type="Pfam" id="PF00593"/>
    </source>
</evidence>
<feature type="domain" description="TonB-dependent receptor plug" evidence="14">
    <location>
        <begin position="64"/>
        <end position="161"/>
    </location>
</feature>
<dbReference type="InterPro" id="IPR010105">
    <property type="entry name" value="TonB_sidphr_rcpt"/>
</dbReference>
<evidence type="ECO:0000256" key="8">
    <source>
        <dbReference type="ARBA" id="ARBA00023170"/>
    </source>
</evidence>
<keyword evidence="6 11" id="KW-0798">TonB box</keyword>
<evidence type="ECO:0000256" key="12">
    <source>
        <dbReference type="SAM" id="SignalP"/>
    </source>
</evidence>
<feature type="signal peptide" evidence="12">
    <location>
        <begin position="1"/>
        <end position="28"/>
    </location>
</feature>
<dbReference type="NCBIfam" id="TIGR01783">
    <property type="entry name" value="TonB-siderophor"/>
    <property type="match status" value="1"/>
</dbReference>
<dbReference type="EMBL" id="FNAE01000012">
    <property type="protein sequence ID" value="SDF84418.1"/>
    <property type="molecule type" value="Genomic_DNA"/>
</dbReference>
<evidence type="ECO:0000259" key="14">
    <source>
        <dbReference type="Pfam" id="PF07715"/>
    </source>
</evidence>
<evidence type="ECO:0000256" key="4">
    <source>
        <dbReference type="ARBA" id="ARBA00022452"/>
    </source>
</evidence>
<organism evidence="16 17">
    <name type="scientific">Ectopseudomonas alcaliphila</name>
    <dbReference type="NCBI Taxonomy" id="101564"/>
    <lineage>
        <taxon>Bacteria</taxon>
        <taxon>Pseudomonadati</taxon>
        <taxon>Pseudomonadota</taxon>
        <taxon>Gammaproteobacteria</taxon>
        <taxon>Pseudomonadales</taxon>
        <taxon>Pseudomonadaceae</taxon>
        <taxon>Ectopseudomonas</taxon>
    </lineage>
</organism>
<evidence type="ECO:0000256" key="7">
    <source>
        <dbReference type="ARBA" id="ARBA00023136"/>
    </source>
</evidence>
<comment type="subcellular location">
    <subcellularLocation>
        <location evidence="1 10">Cell outer membrane</location>
        <topology evidence="1 10">Multi-pass membrane protein</topology>
    </subcellularLocation>
</comment>
<evidence type="ECO:0000313" key="15">
    <source>
        <dbReference type="EMBL" id="MDX5994475.1"/>
    </source>
</evidence>
<dbReference type="PANTHER" id="PTHR32552">
    <property type="entry name" value="FERRICHROME IRON RECEPTOR-RELATED"/>
    <property type="match status" value="1"/>
</dbReference>
<dbReference type="GO" id="GO:0015891">
    <property type="term" value="P:siderophore transport"/>
    <property type="evidence" value="ECO:0007669"/>
    <property type="project" value="InterPro"/>
</dbReference>
<protein>
    <submittedName>
        <fullName evidence="16">Iron complex outermembrane recepter protein</fullName>
    </submittedName>
    <submittedName>
        <fullName evidence="15">TonB-dependent siderophore receptor</fullName>
    </submittedName>
</protein>
<reference evidence="15 18" key="2">
    <citation type="submission" date="2023-11" db="EMBL/GenBank/DDBJ databases">
        <title>MicrobeMod: A computational toolkit for identifying prokaryotic methylation and restriction-modification with nanopore sequencing.</title>
        <authorList>
            <person name="Crits-Christoph A."/>
            <person name="Kang S.C."/>
            <person name="Lee H."/>
            <person name="Ostrov N."/>
        </authorList>
    </citation>
    <scope>NUCLEOTIDE SEQUENCE [LARGE SCALE GENOMIC DNA]</scope>
    <source>
        <strain evidence="15 18">ATCC BAA-571</strain>
    </source>
</reference>
<feature type="domain" description="TonB-dependent receptor-like beta-barrel" evidence="13">
    <location>
        <begin position="233"/>
        <end position="683"/>
    </location>
</feature>
<dbReference type="GO" id="GO:0038023">
    <property type="term" value="F:signaling receptor activity"/>
    <property type="evidence" value="ECO:0007669"/>
    <property type="project" value="InterPro"/>
</dbReference>
<dbReference type="PANTHER" id="PTHR32552:SF85">
    <property type="entry name" value="BLL7968 PROTEIN"/>
    <property type="match status" value="1"/>
</dbReference>
<keyword evidence="8 15" id="KW-0675">Receptor</keyword>
<dbReference type="GO" id="GO:0015344">
    <property type="term" value="F:siderophore uptake transmembrane transporter activity"/>
    <property type="evidence" value="ECO:0007669"/>
    <property type="project" value="TreeGrafter"/>
</dbReference>
<dbReference type="EMBL" id="JAWXXP010000001">
    <property type="protein sequence ID" value="MDX5994475.1"/>
    <property type="molecule type" value="Genomic_DNA"/>
</dbReference>
<keyword evidence="3 10" id="KW-0813">Transport</keyword>
<gene>
    <name evidence="16" type="ORF">SAMN05216575_11231</name>
    <name evidence="15" type="ORF">SIM71_20640</name>
</gene>
<dbReference type="InterPro" id="IPR036942">
    <property type="entry name" value="Beta-barrel_TonB_sf"/>
</dbReference>
<dbReference type="InterPro" id="IPR037066">
    <property type="entry name" value="Plug_dom_sf"/>
</dbReference>
<evidence type="ECO:0000256" key="9">
    <source>
        <dbReference type="ARBA" id="ARBA00023237"/>
    </source>
</evidence>
<keyword evidence="18" id="KW-1185">Reference proteome</keyword>
<keyword evidence="7 10" id="KW-0472">Membrane</keyword>
<keyword evidence="4 10" id="KW-1134">Transmembrane beta strand</keyword>
<dbReference type="InterPro" id="IPR000531">
    <property type="entry name" value="Beta-barrel_TonB"/>
</dbReference>
<reference evidence="16 17" key="1">
    <citation type="submission" date="2016-10" db="EMBL/GenBank/DDBJ databases">
        <authorList>
            <person name="de Groot N.N."/>
        </authorList>
    </citation>
    <scope>NUCLEOTIDE SEQUENCE [LARGE SCALE GENOMIC DNA]</scope>
    <source>
        <strain evidence="16 17">JCM 10630</strain>
    </source>
</reference>
<evidence type="ECO:0000313" key="18">
    <source>
        <dbReference type="Proteomes" id="UP001278050"/>
    </source>
</evidence>
<evidence type="ECO:0000256" key="3">
    <source>
        <dbReference type="ARBA" id="ARBA00022448"/>
    </source>
</evidence>
<dbReference type="OrthoDB" id="127311at2"/>
<dbReference type="PROSITE" id="PS52016">
    <property type="entry name" value="TONB_DEPENDENT_REC_3"/>
    <property type="match status" value="1"/>
</dbReference>
<dbReference type="AlphaFoldDB" id="A0A1G7PDY9"/>
<proteinExistence type="inferred from homology"/>
<evidence type="ECO:0000256" key="1">
    <source>
        <dbReference type="ARBA" id="ARBA00004571"/>
    </source>
</evidence>
<evidence type="ECO:0000313" key="17">
    <source>
        <dbReference type="Proteomes" id="UP000182413"/>
    </source>
</evidence>
<dbReference type="Pfam" id="PF00593">
    <property type="entry name" value="TonB_dep_Rec_b-barrel"/>
    <property type="match status" value="1"/>
</dbReference>
<keyword evidence="12" id="KW-0732">Signal</keyword>
<dbReference type="CDD" id="cd01347">
    <property type="entry name" value="ligand_gated_channel"/>
    <property type="match status" value="1"/>
</dbReference>
<dbReference type="Proteomes" id="UP001278050">
    <property type="component" value="Unassembled WGS sequence"/>
</dbReference>
<evidence type="ECO:0000313" key="16">
    <source>
        <dbReference type="EMBL" id="SDF84418.1"/>
    </source>
</evidence>
<sequence>MNPKRSSLSRHCAALLTFCLLPAGQLLAQELELPSQEVVAKPAVEEDGYQAKHASTASKSSVALKEEAQSVQVVTPQTIEDFQVKSLDDAMKFVSGMTQSNTLAGTQDGFVKRGFGSNTDGSTLRDGVRSNLSRNFDATTERVEVLKGPSSLLYGALEPGGLINVISKRPEYSQRTRLSGEHSSFGGGNISLDTTGPLGDSGFAYRLVAERQHEDYWRNYGSDERSLIAPSLSWTGDDLRIDLSYQYKEYSTPVDRGTVLVNNRIANTRYNQQFGEPWAKNEGIGQIFDARIEYQLNPDWKTRFTYSFNQEKYDFAEAVPTLANTGNAAITQREALNNLGTLRRQANGGKYDNQVQYAAWDWIGSTRLFGQRHELLIGVDDEQVDNFRGDTYRGTPNSNFNIYRPIYGNLAESRDISTIQSDRRDEVHSNSIYAKDNWHLNDQWILVLGGRYQRYDQFLDQGLGANYRKLIDDQGQAFLPFVGVVFAATERLSLYANYSESFKPNQSDTLSDASAYDPEEGKSREIGAKYDITPNLSANIAVYDIEKQNVVVSNNGVSEAAGKVGSRGVEVDLTGRIAERWNLIATYAHTDTEILDDPSNKGNALVNAAKNMGSLYLSHDLAIPGEFGLWRVGGGARYVGKRAVDNANNAWLDSYTVADAFVSWETTRLLGDKTRLQLNANNLFDKEYYPSSGGDLRIAVGEPRELRLSASVEF</sequence>
<evidence type="ECO:0000256" key="5">
    <source>
        <dbReference type="ARBA" id="ARBA00022692"/>
    </source>
</evidence>
<evidence type="ECO:0000256" key="11">
    <source>
        <dbReference type="RuleBase" id="RU003357"/>
    </source>
</evidence>
<dbReference type="GO" id="GO:0009279">
    <property type="term" value="C:cell outer membrane"/>
    <property type="evidence" value="ECO:0007669"/>
    <property type="project" value="UniProtKB-SubCell"/>
</dbReference>
<evidence type="ECO:0000256" key="2">
    <source>
        <dbReference type="ARBA" id="ARBA00009810"/>
    </source>
</evidence>